<proteinExistence type="predicted"/>
<name>A0A2B8BDB2_9PROT</name>
<dbReference type="AlphaFoldDB" id="A0A2B8BDB2"/>
<comment type="caution">
    <text evidence="1">The sequence shown here is derived from an EMBL/GenBank/DDBJ whole genome shotgun (WGS) entry which is preliminary data.</text>
</comment>
<evidence type="ECO:0000313" key="1">
    <source>
        <dbReference type="EMBL" id="PGH55921.1"/>
    </source>
</evidence>
<dbReference type="EMBL" id="PDKW01000042">
    <property type="protein sequence ID" value="PGH55921.1"/>
    <property type="molecule type" value="Genomic_DNA"/>
</dbReference>
<keyword evidence="2" id="KW-1185">Reference proteome</keyword>
<dbReference type="RefSeq" id="WP_098738636.1">
    <property type="nucleotide sequence ID" value="NZ_PDKW01000042.1"/>
</dbReference>
<evidence type="ECO:0000313" key="2">
    <source>
        <dbReference type="Proteomes" id="UP000225379"/>
    </source>
</evidence>
<reference evidence="2" key="1">
    <citation type="submission" date="2017-10" db="EMBL/GenBank/DDBJ databases">
        <authorList>
            <person name="Kravchenko I.K."/>
            <person name="Grouzdev D.S."/>
        </authorList>
    </citation>
    <scope>NUCLEOTIDE SEQUENCE [LARGE SCALE GENOMIC DNA]</scope>
    <source>
        <strain evidence="2">B2</strain>
    </source>
</reference>
<dbReference type="Proteomes" id="UP000225379">
    <property type="component" value="Unassembled WGS sequence"/>
</dbReference>
<accession>A0A2B8BDB2</accession>
<gene>
    <name evidence="1" type="ORF">CRT60_21975</name>
</gene>
<protein>
    <submittedName>
        <fullName evidence="1">Uncharacterized protein</fullName>
    </submittedName>
</protein>
<sequence>MPLPITLAHIPLGASGLALTINSGIAAVIDDGIALDAAAGLTDEQAEALIADARRWILLGPVEAMNWFGPALNRARQAQPRLLAAE</sequence>
<organism evidence="1 2">
    <name type="scientific">Azospirillum palustre</name>
    <dbReference type="NCBI Taxonomy" id="2044885"/>
    <lineage>
        <taxon>Bacteria</taxon>
        <taxon>Pseudomonadati</taxon>
        <taxon>Pseudomonadota</taxon>
        <taxon>Alphaproteobacteria</taxon>
        <taxon>Rhodospirillales</taxon>
        <taxon>Azospirillaceae</taxon>
        <taxon>Azospirillum</taxon>
    </lineage>
</organism>